<feature type="transmembrane region" description="Helical" evidence="5">
    <location>
        <begin position="82"/>
        <end position="103"/>
    </location>
</feature>
<gene>
    <name evidence="6" type="ORF">LX87_03544</name>
</gene>
<dbReference type="Pfam" id="PF13564">
    <property type="entry name" value="DoxX_2"/>
    <property type="match status" value="1"/>
</dbReference>
<organism evidence="6 7">
    <name type="scientific">Larkinella arboricola</name>
    <dbReference type="NCBI Taxonomy" id="643671"/>
    <lineage>
        <taxon>Bacteria</taxon>
        <taxon>Pseudomonadati</taxon>
        <taxon>Bacteroidota</taxon>
        <taxon>Cytophagia</taxon>
        <taxon>Cytophagales</taxon>
        <taxon>Spirosomataceae</taxon>
        <taxon>Larkinella</taxon>
    </lineage>
</organism>
<evidence type="ECO:0000256" key="3">
    <source>
        <dbReference type="ARBA" id="ARBA00022989"/>
    </source>
</evidence>
<dbReference type="InterPro" id="IPR032808">
    <property type="entry name" value="DoxX"/>
</dbReference>
<feature type="transmembrane region" description="Helical" evidence="5">
    <location>
        <begin position="53"/>
        <end position="75"/>
    </location>
</feature>
<proteinExistence type="predicted"/>
<evidence type="ECO:0000256" key="4">
    <source>
        <dbReference type="ARBA" id="ARBA00023136"/>
    </source>
</evidence>
<dbReference type="AlphaFoldDB" id="A0A327WVT1"/>
<name>A0A327WVT1_LARAB</name>
<keyword evidence="7" id="KW-1185">Reference proteome</keyword>
<protein>
    <submittedName>
        <fullName evidence="6">DoxX-like protein</fullName>
    </submittedName>
</protein>
<evidence type="ECO:0000313" key="6">
    <source>
        <dbReference type="EMBL" id="RAJ95796.1"/>
    </source>
</evidence>
<dbReference type="Proteomes" id="UP000248790">
    <property type="component" value="Unassembled WGS sequence"/>
</dbReference>
<dbReference type="GO" id="GO:0016020">
    <property type="term" value="C:membrane"/>
    <property type="evidence" value="ECO:0007669"/>
    <property type="project" value="UniProtKB-SubCell"/>
</dbReference>
<evidence type="ECO:0000256" key="2">
    <source>
        <dbReference type="ARBA" id="ARBA00022692"/>
    </source>
</evidence>
<evidence type="ECO:0000256" key="5">
    <source>
        <dbReference type="SAM" id="Phobius"/>
    </source>
</evidence>
<sequence>MTNPPKSLKTMHLLLWAAQVILAASFSWAAGMKLFQPIETLAVMWPWAGQVPVSLVKGTGIVDLLGAVGLILPALFRLKPLVTPLAASCLVVLMVCAGIFHLVRGEASQIGTNVFFAVMAAFVAWGRVRKAPISSR</sequence>
<keyword evidence="2 5" id="KW-0812">Transmembrane</keyword>
<reference evidence="6 7" key="1">
    <citation type="submission" date="2018-06" db="EMBL/GenBank/DDBJ databases">
        <title>Genomic Encyclopedia of Archaeal and Bacterial Type Strains, Phase II (KMG-II): from individual species to whole genera.</title>
        <authorList>
            <person name="Goeker M."/>
        </authorList>
    </citation>
    <scope>NUCLEOTIDE SEQUENCE [LARGE SCALE GENOMIC DNA]</scope>
    <source>
        <strain evidence="6 7">DSM 21851</strain>
    </source>
</reference>
<keyword evidence="3 5" id="KW-1133">Transmembrane helix</keyword>
<feature type="transmembrane region" description="Helical" evidence="5">
    <location>
        <begin position="109"/>
        <end position="128"/>
    </location>
</feature>
<dbReference type="EMBL" id="QLMC01000004">
    <property type="protein sequence ID" value="RAJ95796.1"/>
    <property type="molecule type" value="Genomic_DNA"/>
</dbReference>
<evidence type="ECO:0000313" key="7">
    <source>
        <dbReference type="Proteomes" id="UP000248790"/>
    </source>
</evidence>
<keyword evidence="4 5" id="KW-0472">Membrane</keyword>
<comment type="subcellular location">
    <subcellularLocation>
        <location evidence="1">Membrane</location>
        <topology evidence="1">Multi-pass membrane protein</topology>
    </subcellularLocation>
</comment>
<evidence type="ECO:0000256" key="1">
    <source>
        <dbReference type="ARBA" id="ARBA00004141"/>
    </source>
</evidence>
<accession>A0A327WVT1</accession>
<comment type="caution">
    <text evidence="6">The sequence shown here is derived from an EMBL/GenBank/DDBJ whole genome shotgun (WGS) entry which is preliminary data.</text>
</comment>
<dbReference type="OrthoDB" id="3385086at2"/>